<accession>A0A3P8LBC3</accession>
<dbReference type="PANTHER" id="PTHR37307:SF1">
    <property type="entry name" value="CELL DIVISION PROTEIN WHIA-RELATED"/>
    <property type="match status" value="1"/>
</dbReference>
<sequence length="279" mass="32926">MNFTYFVKNEIINRKKNDVESLEYLRGLIFGNGLIKNESILLNIRNQEFFDLIVALIKRLNLHYEIKNSRTLILNKCDIDLDVEFIKPSLFFAGVFQAGGSISNLGKTSYHMQLSSNYEQFIDIIMNKLNEYYFNFQKIKHQNKYIIYVKQKEKIEDFLKAILALESFYKFTDITIKRDFENSFNRINNIDIYNIKKAVNANVKHVENLNYLFNNNLLNHFSNEQISVYKILLSNPETPLSNISLLLEKEQNLIKSKSTIHHWLTKARNIVIKHKKGEI</sequence>
<dbReference type="Pfam" id="PF02650">
    <property type="entry name" value="HTH_WhiA"/>
    <property type="match status" value="1"/>
</dbReference>
<name>A0A3P8LBC3_9BACT</name>
<dbReference type="GO" id="GO:0003677">
    <property type="term" value="F:DNA binding"/>
    <property type="evidence" value="ECO:0007669"/>
    <property type="project" value="UniProtKB-KW"/>
</dbReference>
<reference evidence="6" key="2">
    <citation type="submission" date="2022-07" db="EMBL/GenBank/DDBJ databases">
        <title>Complete genome of Mycoplasma caviae type strain G122.</title>
        <authorList>
            <person name="Spergser J."/>
        </authorList>
    </citation>
    <scope>NUCLEOTIDE SEQUENCE</scope>
    <source>
        <strain evidence="6">G122</strain>
    </source>
</reference>
<dbReference type="InterPro" id="IPR003802">
    <property type="entry name" value="Sporulation_regulator_WhiA"/>
</dbReference>
<evidence type="ECO:0000313" key="9">
    <source>
        <dbReference type="Proteomes" id="UP001058569"/>
    </source>
</evidence>
<keyword evidence="3" id="KW-0131">Cell cycle</keyword>
<keyword evidence="2 6" id="KW-0238">DNA-binding</keyword>
<dbReference type="GO" id="GO:0051301">
    <property type="term" value="P:cell division"/>
    <property type="evidence" value="ECO:0007669"/>
    <property type="project" value="UniProtKB-KW"/>
</dbReference>
<dbReference type="NCBIfam" id="TIGR00647">
    <property type="entry name" value="DNA_bind_WhiA"/>
    <property type="match status" value="1"/>
</dbReference>
<feature type="domain" description="WhiA LAGLIDADG-like" evidence="5">
    <location>
        <begin position="91"/>
        <end position="180"/>
    </location>
</feature>
<dbReference type="OrthoDB" id="401278at2"/>
<gene>
    <name evidence="6" type="primary">whiA</name>
    <name evidence="7" type="ORF">NCTC10126_00873</name>
    <name evidence="6" type="ORF">NPA07_03135</name>
</gene>
<evidence type="ECO:0000259" key="5">
    <source>
        <dbReference type="Pfam" id="PF14527"/>
    </source>
</evidence>
<dbReference type="InterPro" id="IPR023054">
    <property type="entry name" value="Sporulation_regulator_WhiA_C"/>
</dbReference>
<evidence type="ECO:0000256" key="1">
    <source>
        <dbReference type="ARBA" id="ARBA00022618"/>
    </source>
</evidence>
<keyword evidence="1" id="KW-0132">Cell division</keyword>
<dbReference type="Proteomes" id="UP000280036">
    <property type="component" value="Unassembled WGS sequence"/>
</dbReference>
<dbReference type="GO" id="GO:0043937">
    <property type="term" value="P:regulation of sporulation"/>
    <property type="evidence" value="ECO:0007669"/>
    <property type="project" value="InterPro"/>
</dbReference>
<keyword evidence="9" id="KW-1185">Reference proteome</keyword>
<evidence type="ECO:0000313" key="7">
    <source>
        <dbReference type="EMBL" id="VDR42351.1"/>
    </source>
</evidence>
<dbReference type="Proteomes" id="UP001058569">
    <property type="component" value="Chromosome"/>
</dbReference>
<evidence type="ECO:0000313" key="8">
    <source>
        <dbReference type="Proteomes" id="UP000280036"/>
    </source>
</evidence>
<dbReference type="SUPFAM" id="SSF55608">
    <property type="entry name" value="Homing endonucleases"/>
    <property type="match status" value="2"/>
</dbReference>
<dbReference type="InterPro" id="IPR039518">
    <property type="entry name" value="WhiA_LAGLIDADG_dom"/>
</dbReference>
<dbReference type="Pfam" id="PF14527">
    <property type="entry name" value="LAGLIDADG_WhiA"/>
    <property type="match status" value="2"/>
</dbReference>
<dbReference type="PANTHER" id="PTHR37307">
    <property type="entry name" value="CELL DIVISION PROTEIN WHIA-RELATED"/>
    <property type="match status" value="1"/>
</dbReference>
<dbReference type="Gene3D" id="3.10.28.10">
    <property type="entry name" value="Homing endonucleases"/>
    <property type="match status" value="1"/>
</dbReference>
<dbReference type="EMBL" id="UZVY01000001">
    <property type="protein sequence ID" value="VDR42351.1"/>
    <property type="molecule type" value="Genomic_DNA"/>
</dbReference>
<organism evidence="7 8">
    <name type="scientific">Mycoplasmopsis caviae</name>
    <dbReference type="NCBI Taxonomy" id="55603"/>
    <lineage>
        <taxon>Bacteria</taxon>
        <taxon>Bacillati</taxon>
        <taxon>Mycoplasmatota</taxon>
        <taxon>Mycoplasmoidales</taxon>
        <taxon>Metamycoplasmataceae</taxon>
        <taxon>Mycoplasmopsis</taxon>
    </lineage>
</organism>
<dbReference type="EMBL" id="CP101806">
    <property type="protein sequence ID" value="UUD34791.1"/>
    <property type="molecule type" value="Genomic_DNA"/>
</dbReference>
<evidence type="ECO:0000256" key="3">
    <source>
        <dbReference type="ARBA" id="ARBA00023306"/>
    </source>
</evidence>
<reference evidence="7 8" key="1">
    <citation type="submission" date="2018-12" db="EMBL/GenBank/DDBJ databases">
        <authorList>
            <consortium name="Pathogen Informatics"/>
        </authorList>
    </citation>
    <scope>NUCLEOTIDE SEQUENCE [LARGE SCALE GENOMIC DNA]</scope>
    <source>
        <strain evidence="7 8">NCTC10126</strain>
    </source>
</reference>
<feature type="domain" description="Sporulation regulator WhiA C-terminal" evidence="4">
    <location>
        <begin position="185"/>
        <end position="270"/>
    </location>
</feature>
<proteinExistence type="predicted"/>
<dbReference type="AlphaFoldDB" id="A0A3P8LBC3"/>
<dbReference type="RefSeq" id="WP_126118543.1">
    <property type="nucleotide sequence ID" value="NZ_CP101806.1"/>
</dbReference>
<evidence type="ECO:0000256" key="2">
    <source>
        <dbReference type="ARBA" id="ARBA00023125"/>
    </source>
</evidence>
<evidence type="ECO:0000313" key="6">
    <source>
        <dbReference type="EMBL" id="UUD34791.1"/>
    </source>
</evidence>
<feature type="domain" description="WhiA LAGLIDADG-like" evidence="5">
    <location>
        <begin position="24"/>
        <end position="71"/>
    </location>
</feature>
<evidence type="ECO:0000259" key="4">
    <source>
        <dbReference type="Pfam" id="PF02650"/>
    </source>
</evidence>
<protein>
    <submittedName>
        <fullName evidence="6">DNA-binding protein WhiA</fullName>
    </submittedName>
    <submittedName>
        <fullName evidence="7">Uncharacterized protein conserved in bacteria</fullName>
    </submittedName>
</protein>
<dbReference type="InterPro" id="IPR027434">
    <property type="entry name" value="Homing_endonucl"/>
</dbReference>